<evidence type="ECO:0000313" key="2">
    <source>
        <dbReference type="Proteomes" id="UP001249851"/>
    </source>
</evidence>
<keyword evidence="2" id="KW-1185">Reference proteome</keyword>
<protein>
    <recommendedName>
        <fullName evidence="3">ATP-dependent DNA helicase PIF1</fullName>
    </recommendedName>
</protein>
<accession>A0AAD9QUL2</accession>
<gene>
    <name evidence="1" type="ORF">P5673_007664</name>
</gene>
<proteinExistence type="predicted"/>
<name>A0AAD9QUL2_ACRCE</name>
<evidence type="ECO:0008006" key="3">
    <source>
        <dbReference type="Google" id="ProtNLM"/>
    </source>
</evidence>
<organism evidence="1 2">
    <name type="scientific">Acropora cervicornis</name>
    <name type="common">Staghorn coral</name>
    <dbReference type="NCBI Taxonomy" id="6130"/>
    <lineage>
        <taxon>Eukaryota</taxon>
        <taxon>Metazoa</taxon>
        <taxon>Cnidaria</taxon>
        <taxon>Anthozoa</taxon>
        <taxon>Hexacorallia</taxon>
        <taxon>Scleractinia</taxon>
        <taxon>Astrocoeniina</taxon>
        <taxon>Acroporidae</taxon>
        <taxon>Acropora</taxon>
    </lineage>
</organism>
<dbReference type="EMBL" id="JARQWQ010000013">
    <property type="protein sequence ID" value="KAK2567793.1"/>
    <property type="molecule type" value="Genomic_DNA"/>
</dbReference>
<comment type="caution">
    <text evidence="1">The sequence shown here is derived from an EMBL/GenBank/DDBJ whole genome shotgun (WGS) entry which is preliminary data.</text>
</comment>
<evidence type="ECO:0000313" key="1">
    <source>
        <dbReference type="EMBL" id="KAK2567793.1"/>
    </source>
</evidence>
<reference evidence="1" key="2">
    <citation type="journal article" date="2023" name="Science">
        <title>Genomic signatures of disease resistance in endangered staghorn corals.</title>
        <authorList>
            <person name="Vollmer S.V."/>
            <person name="Selwyn J.D."/>
            <person name="Despard B.A."/>
            <person name="Roesel C.L."/>
        </authorList>
    </citation>
    <scope>NUCLEOTIDE SEQUENCE</scope>
    <source>
        <strain evidence="1">K2</strain>
    </source>
</reference>
<sequence length="305" mass="34792">MCTCPITVNAQSLAGVRKRQQLPIKLAYALTMHKSQGLTLSVAWIDISKSERIPEVSYLAISSSKEGGGGKELESSEGTTQVMSLYAGRLQPLITRLTIASSAKQHWYADDATGSGSLDGLKKWWDELEESSPVNQIVAQAQEPADEADVNELRCRMRREKEEVLRKKCDNLKRSLPQKMQRVVEPGGEKEMSFDLNKKEFRDAIRLHYDWPILDTQSVLEPGLQPVTGEELNRGANQSHDARLDVHTREIWERQRSAYFDIRVCHPYADSYKDLTLKQLYKQQENEKKRKYASRILEMKSSKGH</sequence>
<dbReference type="Proteomes" id="UP001249851">
    <property type="component" value="Unassembled WGS sequence"/>
</dbReference>
<reference evidence="1" key="1">
    <citation type="journal article" date="2023" name="G3 (Bethesda)">
        <title>Whole genome assembly and annotation of the endangered Caribbean coral Acropora cervicornis.</title>
        <authorList>
            <person name="Selwyn J.D."/>
            <person name="Vollmer S.V."/>
        </authorList>
    </citation>
    <scope>NUCLEOTIDE SEQUENCE</scope>
    <source>
        <strain evidence="1">K2</strain>
    </source>
</reference>
<dbReference type="AlphaFoldDB" id="A0AAD9QUL2"/>